<dbReference type="Proteomes" id="UP001589575">
    <property type="component" value="Unassembled WGS sequence"/>
</dbReference>
<sequence length="55" mass="5851">MVPEPQGAPAARILSLIVNPIHPRRRRMAGSVPGGRSGARGTDEAARYVPCALWS</sequence>
<proteinExistence type="predicted"/>
<protein>
    <submittedName>
        <fullName evidence="1">Uncharacterized protein</fullName>
    </submittedName>
</protein>
<keyword evidence="2" id="KW-1185">Reference proteome</keyword>
<comment type="caution">
    <text evidence="1">The sequence shown here is derived from an EMBL/GenBank/DDBJ whole genome shotgun (WGS) entry which is preliminary data.</text>
</comment>
<evidence type="ECO:0000313" key="1">
    <source>
        <dbReference type="EMBL" id="MFB9074020.1"/>
    </source>
</evidence>
<reference evidence="1 2" key="1">
    <citation type="submission" date="2024-09" db="EMBL/GenBank/DDBJ databases">
        <authorList>
            <person name="Sun Q."/>
            <person name="Mori K."/>
        </authorList>
    </citation>
    <scope>NUCLEOTIDE SEQUENCE [LARGE SCALE GENOMIC DNA]</scope>
    <source>
        <strain evidence="1 2">CCM 7609</strain>
    </source>
</reference>
<name>A0ABV5G507_9MICC</name>
<evidence type="ECO:0000313" key="2">
    <source>
        <dbReference type="Proteomes" id="UP001589575"/>
    </source>
</evidence>
<accession>A0ABV5G507</accession>
<gene>
    <name evidence="1" type="ORF">ACFFX0_23625</name>
</gene>
<dbReference type="EMBL" id="JBHMFI010000001">
    <property type="protein sequence ID" value="MFB9074020.1"/>
    <property type="molecule type" value="Genomic_DNA"/>
</dbReference>
<organism evidence="1 2">
    <name type="scientific">Citricoccus parietis</name>
    <dbReference type="NCBI Taxonomy" id="592307"/>
    <lineage>
        <taxon>Bacteria</taxon>
        <taxon>Bacillati</taxon>
        <taxon>Actinomycetota</taxon>
        <taxon>Actinomycetes</taxon>
        <taxon>Micrococcales</taxon>
        <taxon>Micrococcaceae</taxon>
        <taxon>Citricoccus</taxon>
    </lineage>
</organism>